<protein>
    <submittedName>
        <fullName evidence="2">Htaa protein</fullName>
    </submittedName>
</protein>
<dbReference type="OrthoDB" id="7210788at2"/>
<proteinExistence type="predicted"/>
<accession>A0A3N1D184</accession>
<sequence length="155" mass="16142">MPGPASAGALEWGVKAGFRRYVQGLPDGFCDVSTEIDLPGGGRFGFPLTGAEGSPPFLLRFTGTVTFRGHGGLLSVTITEPWLFLRGGAWTLTVRAASGRLPLAVGRPSASSARRVPVALTAEGAALFGGNYPAAEPMDDLVLRLPTESRPPHVA</sequence>
<keyword evidence="3" id="KW-1185">Reference proteome</keyword>
<dbReference type="RefSeq" id="WP_123666572.1">
    <property type="nucleotide sequence ID" value="NZ_RJKE01000001.1"/>
</dbReference>
<dbReference type="Proteomes" id="UP000272400">
    <property type="component" value="Unassembled WGS sequence"/>
</dbReference>
<evidence type="ECO:0000259" key="1">
    <source>
        <dbReference type="Pfam" id="PF04213"/>
    </source>
</evidence>
<organism evidence="2 3">
    <name type="scientific">Actinocorallia herbida</name>
    <dbReference type="NCBI Taxonomy" id="58109"/>
    <lineage>
        <taxon>Bacteria</taxon>
        <taxon>Bacillati</taxon>
        <taxon>Actinomycetota</taxon>
        <taxon>Actinomycetes</taxon>
        <taxon>Streptosporangiales</taxon>
        <taxon>Thermomonosporaceae</taxon>
        <taxon>Actinocorallia</taxon>
    </lineage>
</organism>
<dbReference type="InterPro" id="IPR007331">
    <property type="entry name" value="Htaa"/>
</dbReference>
<reference evidence="2 3" key="1">
    <citation type="submission" date="2018-11" db="EMBL/GenBank/DDBJ databases">
        <title>Sequencing the genomes of 1000 actinobacteria strains.</title>
        <authorList>
            <person name="Klenk H.-P."/>
        </authorList>
    </citation>
    <scope>NUCLEOTIDE SEQUENCE [LARGE SCALE GENOMIC DNA]</scope>
    <source>
        <strain evidence="2 3">DSM 44254</strain>
    </source>
</reference>
<comment type="caution">
    <text evidence="2">The sequence shown here is derived from an EMBL/GenBank/DDBJ whole genome shotgun (WGS) entry which is preliminary data.</text>
</comment>
<evidence type="ECO:0000313" key="3">
    <source>
        <dbReference type="Proteomes" id="UP000272400"/>
    </source>
</evidence>
<gene>
    <name evidence="2" type="ORF">EDD29_4866</name>
</gene>
<dbReference type="AlphaFoldDB" id="A0A3N1D184"/>
<dbReference type="Pfam" id="PF04213">
    <property type="entry name" value="HtaA"/>
    <property type="match status" value="1"/>
</dbReference>
<dbReference type="EMBL" id="RJKE01000001">
    <property type="protein sequence ID" value="ROO87271.1"/>
    <property type="molecule type" value="Genomic_DNA"/>
</dbReference>
<name>A0A3N1D184_9ACTN</name>
<feature type="domain" description="Htaa" evidence="1">
    <location>
        <begin position="8"/>
        <end position="142"/>
    </location>
</feature>
<evidence type="ECO:0000313" key="2">
    <source>
        <dbReference type="EMBL" id="ROO87271.1"/>
    </source>
</evidence>